<dbReference type="InterPro" id="IPR050331">
    <property type="entry name" value="Zinc_finger"/>
</dbReference>
<proteinExistence type="predicted"/>
<keyword evidence="13" id="KW-1185">Reference proteome</keyword>
<feature type="domain" description="C2H2-type" evidence="11">
    <location>
        <begin position="487"/>
        <end position="514"/>
    </location>
</feature>
<evidence type="ECO:0000313" key="12">
    <source>
        <dbReference type="EnsemblMetazoa" id="AAEL013544-PB"/>
    </source>
</evidence>
<feature type="domain" description="C2H2-type" evidence="11">
    <location>
        <begin position="515"/>
        <end position="542"/>
    </location>
</feature>
<feature type="compositionally biased region" description="Basic residues" evidence="10">
    <location>
        <begin position="133"/>
        <end position="148"/>
    </location>
</feature>
<dbReference type="AlphaFoldDB" id="A0A6I8TQE3"/>
<keyword evidence="6" id="KW-0805">Transcription regulation</keyword>
<organism evidence="12 13">
    <name type="scientific">Aedes aegypti</name>
    <name type="common">Yellowfever mosquito</name>
    <name type="synonym">Culex aegypti</name>
    <dbReference type="NCBI Taxonomy" id="7159"/>
    <lineage>
        <taxon>Eukaryota</taxon>
        <taxon>Metazoa</taxon>
        <taxon>Ecdysozoa</taxon>
        <taxon>Arthropoda</taxon>
        <taxon>Hexapoda</taxon>
        <taxon>Insecta</taxon>
        <taxon>Pterygota</taxon>
        <taxon>Neoptera</taxon>
        <taxon>Endopterygota</taxon>
        <taxon>Diptera</taxon>
        <taxon>Nematocera</taxon>
        <taxon>Culicoidea</taxon>
        <taxon>Culicidae</taxon>
        <taxon>Culicinae</taxon>
        <taxon>Aedini</taxon>
        <taxon>Aedes</taxon>
        <taxon>Stegomyia</taxon>
    </lineage>
</organism>
<dbReference type="Proteomes" id="UP000008820">
    <property type="component" value="Chromosome 2"/>
</dbReference>
<dbReference type="InterPro" id="IPR036236">
    <property type="entry name" value="Znf_C2H2_sf"/>
</dbReference>
<dbReference type="Pfam" id="PF13913">
    <property type="entry name" value="zf-C2HC_2"/>
    <property type="match status" value="1"/>
</dbReference>
<dbReference type="Gene3D" id="3.30.160.60">
    <property type="entry name" value="Classic Zinc Finger"/>
    <property type="match status" value="3"/>
</dbReference>
<evidence type="ECO:0000256" key="8">
    <source>
        <dbReference type="ARBA" id="ARBA00023163"/>
    </source>
</evidence>
<feature type="compositionally biased region" description="Low complexity" evidence="10">
    <location>
        <begin position="180"/>
        <end position="197"/>
    </location>
</feature>
<feature type="region of interest" description="Disordered" evidence="10">
    <location>
        <begin position="607"/>
        <end position="629"/>
    </location>
</feature>
<feature type="compositionally biased region" description="Gly residues" evidence="10">
    <location>
        <begin position="149"/>
        <end position="163"/>
    </location>
</feature>
<evidence type="ECO:0000256" key="4">
    <source>
        <dbReference type="ARBA" id="ARBA00022771"/>
    </source>
</evidence>
<dbReference type="Pfam" id="PF00096">
    <property type="entry name" value="zf-C2H2"/>
    <property type="match status" value="3"/>
</dbReference>
<evidence type="ECO:0000256" key="6">
    <source>
        <dbReference type="ARBA" id="ARBA00023015"/>
    </source>
</evidence>
<dbReference type="GO" id="GO:0005634">
    <property type="term" value="C:nucleus"/>
    <property type="evidence" value="ECO:0007669"/>
    <property type="project" value="UniProtKB-SubCell"/>
</dbReference>
<keyword evidence="7" id="KW-0238">DNA-binding</keyword>
<evidence type="ECO:0000256" key="7">
    <source>
        <dbReference type="ARBA" id="ARBA00023125"/>
    </source>
</evidence>
<dbReference type="PANTHER" id="PTHR16515">
    <property type="entry name" value="PR DOMAIN ZINC FINGER PROTEIN"/>
    <property type="match status" value="1"/>
</dbReference>
<dbReference type="SMART" id="SM00355">
    <property type="entry name" value="ZnF_C2H2"/>
    <property type="match status" value="4"/>
</dbReference>
<dbReference type="GO" id="GO:0008270">
    <property type="term" value="F:zinc ion binding"/>
    <property type="evidence" value="ECO:0007669"/>
    <property type="project" value="UniProtKB-KW"/>
</dbReference>
<protein>
    <recommendedName>
        <fullName evidence="11">C2H2-type domain-containing protein</fullName>
    </recommendedName>
</protein>
<dbReference type="SUPFAM" id="SSF57667">
    <property type="entry name" value="beta-beta-alpha zinc fingers"/>
    <property type="match status" value="2"/>
</dbReference>
<accession>A0A6I8TQE3</accession>
<feature type="region of interest" description="Disordered" evidence="10">
    <location>
        <begin position="180"/>
        <end position="210"/>
    </location>
</feature>
<evidence type="ECO:0000256" key="3">
    <source>
        <dbReference type="ARBA" id="ARBA00022737"/>
    </source>
</evidence>
<dbReference type="PROSITE" id="PS00028">
    <property type="entry name" value="ZINC_FINGER_C2H2_1"/>
    <property type="match status" value="3"/>
</dbReference>
<feature type="region of interest" description="Disordered" evidence="10">
    <location>
        <begin position="237"/>
        <end position="273"/>
    </location>
</feature>
<feature type="region of interest" description="Disordered" evidence="10">
    <location>
        <begin position="123"/>
        <end position="166"/>
    </location>
</feature>
<keyword evidence="2" id="KW-0479">Metal-binding</keyword>
<dbReference type="EnsemblMetazoa" id="AAEL013544-RB">
    <property type="protein sequence ID" value="AAEL013544-PB"/>
    <property type="gene ID" value="AAEL013544"/>
</dbReference>
<dbReference type="PANTHER" id="PTHR16515:SF49">
    <property type="entry name" value="GASTRULA ZINC FINGER PROTEIN XLCGF49.1-LIKE-RELATED"/>
    <property type="match status" value="1"/>
</dbReference>
<evidence type="ECO:0000313" key="13">
    <source>
        <dbReference type="Proteomes" id="UP000008820"/>
    </source>
</evidence>
<dbReference type="OrthoDB" id="10018191at2759"/>
<evidence type="ECO:0000256" key="5">
    <source>
        <dbReference type="ARBA" id="ARBA00022833"/>
    </source>
</evidence>
<name>A0A6I8TQE3_AEDAE</name>
<dbReference type="FunFam" id="3.30.160.60:FF:000303">
    <property type="entry name" value="Zinc finger protein 41"/>
    <property type="match status" value="1"/>
</dbReference>
<keyword evidence="5" id="KW-0862">Zinc</keyword>
<gene>
    <name evidence="12" type="primary">5578162</name>
</gene>
<dbReference type="GO" id="GO:1990837">
    <property type="term" value="F:sequence-specific double-stranded DNA binding"/>
    <property type="evidence" value="ECO:0007669"/>
    <property type="project" value="UniProtKB-ARBA"/>
</dbReference>
<feature type="domain" description="C2H2-type" evidence="11">
    <location>
        <begin position="543"/>
        <end position="570"/>
    </location>
</feature>
<dbReference type="GO" id="GO:0010468">
    <property type="term" value="P:regulation of gene expression"/>
    <property type="evidence" value="ECO:0007669"/>
    <property type="project" value="TreeGrafter"/>
</dbReference>
<reference evidence="12 13" key="1">
    <citation type="submission" date="2017-06" db="EMBL/GenBank/DDBJ databases">
        <title>Aedes aegypti genome working group (AGWG) sequencing and assembly.</title>
        <authorList>
            <consortium name="Aedes aegypti Genome Working Group (AGWG)"/>
            <person name="Matthews B.J."/>
        </authorList>
    </citation>
    <scope>NUCLEOTIDE SEQUENCE [LARGE SCALE GENOMIC DNA]</scope>
    <source>
        <strain evidence="12 13">LVP_AGWG</strain>
    </source>
</reference>
<comment type="subcellular location">
    <subcellularLocation>
        <location evidence="1">Nucleus</location>
    </subcellularLocation>
</comment>
<feature type="region of interest" description="Disordered" evidence="10">
    <location>
        <begin position="566"/>
        <end position="593"/>
    </location>
</feature>
<dbReference type="InterPro" id="IPR013087">
    <property type="entry name" value="Znf_C2H2_type"/>
</dbReference>
<feature type="compositionally biased region" description="Low complexity" evidence="10">
    <location>
        <begin position="573"/>
        <end position="586"/>
    </location>
</feature>
<keyword evidence="8" id="KW-0804">Transcription</keyword>
<reference evidence="12" key="2">
    <citation type="submission" date="2020-05" db="UniProtKB">
        <authorList>
            <consortium name="EnsemblMetazoa"/>
        </authorList>
    </citation>
    <scope>IDENTIFICATION</scope>
    <source>
        <strain evidence="12">LVP_AGWG</strain>
    </source>
</reference>
<keyword evidence="3" id="KW-0677">Repeat</keyword>
<dbReference type="InParanoid" id="A0A6I8TQE3"/>
<dbReference type="FunFam" id="3.30.160.60:FF:001498">
    <property type="entry name" value="Zinc finger protein 404"/>
    <property type="match status" value="1"/>
</dbReference>
<sequence>MRSHPLAKANERIVRRRVNERKDAPTNTNARSTAVHFELCSCPPAQIQSKRHNIQESFRTLLQSGADFVISAVVSGAVKYIVKVGFRRFSKSITDLQKRIPISVASASNRITDLMTMADGSYDPMGHIQTGRQHPHSHHPVHHHHHHGSTGGGGGGGGGGGVPLGSSTFLQLEHLQQLHQRYQQHQLQQQHQQQSQQPSPSSMENNNNLPAAANHNLFRSEQKKHKRKRLSAVLDKLHHNGSSVNHNNNNVGEGSFKMKRSESRSSTEGSVEDVFPYSASPRISVSPLRLNESDENNMNQVQIKQEPQQYLYKQLQYINPLAFFNYFPQQTKLLYQEIARQRSHSDSDLQQLPQKLPETAPAAPAEPQEPQEFPLDLSMKTSPTLLHSSPSLDSVIKQEPKLTFTPPPQPQPSIVKGDVASNNTKKSAAACYNLNVSPVVEEMPPGSDVAYMCPVCGQLFSLQDRLAKHMASRHKSRSNSTDITKSYICEVCQRSFARSDMLTRHMRLHTGVKPYSCKVCGQIFSRSDHLSTHQRTHTGEKPYKCPQCPYAACRRDMITRHMRTHTRYDAQRSGSSSGSPSGSPASMDHKPLMLPVVSLSSGASARAIKKESAFATSPGSYVIETKTES</sequence>
<keyword evidence="4" id="KW-0863">Zinc-finger</keyword>
<dbReference type="FunFam" id="3.30.160.60:FF:000395">
    <property type="entry name" value="zinc finger protein 513"/>
    <property type="match status" value="1"/>
</dbReference>
<dbReference type="PROSITE" id="PS50157">
    <property type="entry name" value="ZINC_FINGER_C2H2_2"/>
    <property type="match status" value="4"/>
</dbReference>
<evidence type="ECO:0000256" key="9">
    <source>
        <dbReference type="ARBA" id="ARBA00023242"/>
    </source>
</evidence>
<evidence type="ECO:0000256" key="1">
    <source>
        <dbReference type="ARBA" id="ARBA00004123"/>
    </source>
</evidence>
<evidence type="ECO:0000256" key="10">
    <source>
        <dbReference type="SAM" id="MobiDB-lite"/>
    </source>
</evidence>
<evidence type="ECO:0000256" key="2">
    <source>
        <dbReference type="ARBA" id="ARBA00022723"/>
    </source>
</evidence>
<keyword evidence="9" id="KW-0539">Nucleus</keyword>
<feature type="domain" description="C2H2-type" evidence="11">
    <location>
        <begin position="451"/>
        <end position="479"/>
    </location>
</feature>
<evidence type="ECO:0000259" key="11">
    <source>
        <dbReference type="PROSITE" id="PS50157"/>
    </source>
</evidence>
<feature type="compositionally biased region" description="Low complexity" evidence="10">
    <location>
        <begin position="240"/>
        <end position="252"/>
    </location>
</feature>